<proteinExistence type="predicted"/>
<reference evidence="2 3" key="1">
    <citation type="submission" date="2020-08" db="EMBL/GenBank/DDBJ databases">
        <title>Genomic Encyclopedia of Archaeal and Bacterial Type Strains, Phase II (KMG-II): from individual species to whole genera.</title>
        <authorList>
            <person name="Goeker M."/>
        </authorList>
    </citation>
    <scope>NUCLEOTIDE SEQUENCE [LARGE SCALE GENOMIC DNA]</scope>
    <source>
        <strain evidence="2 3">DSM 43850</strain>
    </source>
</reference>
<evidence type="ECO:0000313" key="3">
    <source>
        <dbReference type="Proteomes" id="UP000517916"/>
    </source>
</evidence>
<organism evidence="2 3">
    <name type="scientific">Kutzneria viridogrisea</name>
    <dbReference type="NCBI Taxonomy" id="47990"/>
    <lineage>
        <taxon>Bacteria</taxon>
        <taxon>Bacillati</taxon>
        <taxon>Actinomycetota</taxon>
        <taxon>Actinomycetes</taxon>
        <taxon>Pseudonocardiales</taxon>
        <taxon>Pseudonocardiaceae</taxon>
        <taxon>Kutzneria</taxon>
    </lineage>
</organism>
<evidence type="ECO:0000313" key="2">
    <source>
        <dbReference type="EMBL" id="MBA8925917.1"/>
    </source>
</evidence>
<protein>
    <submittedName>
        <fullName evidence="2">Uncharacterized protein</fullName>
    </submittedName>
</protein>
<dbReference type="RefSeq" id="WP_182837535.1">
    <property type="nucleotide sequence ID" value="NZ_BAAABQ010000059.1"/>
</dbReference>
<accession>A0ABR6BG99</accession>
<comment type="caution">
    <text evidence="2">The sequence shown here is derived from an EMBL/GenBank/DDBJ whole genome shotgun (WGS) entry which is preliminary data.</text>
</comment>
<gene>
    <name evidence="2" type="ORF">BC739_003116</name>
</gene>
<keyword evidence="3" id="KW-1185">Reference proteome</keyword>
<dbReference type="Proteomes" id="UP000517916">
    <property type="component" value="Unassembled WGS sequence"/>
</dbReference>
<sequence length="89" mass="9340">MVAGREATPQDAANTARLMHYWAHGEGADEIDWDTPGDYNRCLVALGRYVGPGQVHGLCQHLHIMATGAPAGHAPGEQAAAGAKHKGKT</sequence>
<feature type="region of interest" description="Disordered" evidence="1">
    <location>
        <begin position="70"/>
        <end position="89"/>
    </location>
</feature>
<evidence type="ECO:0000256" key="1">
    <source>
        <dbReference type="SAM" id="MobiDB-lite"/>
    </source>
</evidence>
<name>A0ABR6BG99_9PSEU</name>
<dbReference type="EMBL" id="JACJID010000002">
    <property type="protein sequence ID" value="MBA8925917.1"/>
    <property type="molecule type" value="Genomic_DNA"/>
</dbReference>